<accession>W1P6E6</accession>
<evidence type="ECO:0000313" key="2">
    <source>
        <dbReference type="Proteomes" id="UP000017836"/>
    </source>
</evidence>
<dbReference type="HOGENOM" id="CLU_2187496_0_0_1"/>
<keyword evidence="2" id="KW-1185">Reference proteome</keyword>
<protein>
    <submittedName>
        <fullName evidence="1">Uncharacterized protein</fullName>
    </submittedName>
</protein>
<reference evidence="2" key="1">
    <citation type="journal article" date="2013" name="Science">
        <title>The Amborella genome and the evolution of flowering plants.</title>
        <authorList>
            <consortium name="Amborella Genome Project"/>
        </authorList>
    </citation>
    <scope>NUCLEOTIDE SEQUENCE [LARGE SCALE GENOMIC DNA]</scope>
</reference>
<gene>
    <name evidence="1" type="ORF">AMTR_s00087p00019180</name>
</gene>
<proteinExistence type="predicted"/>
<dbReference type="Proteomes" id="UP000017836">
    <property type="component" value="Unassembled WGS sequence"/>
</dbReference>
<dbReference type="AlphaFoldDB" id="W1P6E6"/>
<dbReference type="EMBL" id="KI394524">
    <property type="protein sequence ID" value="ERN02555.1"/>
    <property type="molecule type" value="Genomic_DNA"/>
</dbReference>
<sequence length="109" mass="12289">MCGQLGFLVAASIAGVACFRSTFRLIQDIHLPEWHFDEAIGFSSGLPERHVLMAFHCIMVTLRDNEREHACGHSCEVFPHARMLIISRGYSFRLLIEFIPTLALLSLDS</sequence>
<dbReference type="Gramene" id="ERN02555">
    <property type="protein sequence ID" value="ERN02555"/>
    <property type="gene ID" value="AMTR_s00087p00019180"/>
</dbReference>
<evidence type="ECO:0000313" key="1">
    <source>
        <dbReference type="EMBL" id="ERN02555.1"/>
    </source>
</evidence>
<organism evidence="1 2">
    <name type="scientific">Amborella trichopoda</name>
    <dbReference type="NCBI Taxonomy" id="13333"/>
    <lineage>
        <taxon>Eukaryota</taxon>
        <taxon>Viridiplantae</taxon>
        <taxon>Streptophyta</taxon>
        <taxon>Embryophyta</taxon>
        <taxon>Tracheophyta</taxon>
        <taxon>Spermatophyta</taxon>
        <taxon>Magnoliopsida</taxon>
        <taxon>Amborellales</taxon>
        <taxon>Amborellaceae</taxon>
        <taxon>Amborella</taxon>
    </lineage>
</organism>
<name>W1P6E6_AMBTC</name>